<sequence>MKLRFLFILLATYLSVSAQDEVGKLPDYTPPSPEASAMTKYADLQADEFNGRVSYSLPLYTYKAGKLELPISVSYNGAGVKVDDIPTWVGINWTLSAGGVITRSVRDKTDEKATIRSIWAHDSIPSYYDHAADGTVKADQLQDIVYGSQYDSEVDLFQFSFAGYSGSFFFDQNWNAQQLKKENELKIEVDGDFASNHKITITTPDGITYFFGGSNAIESTRRLYDSGPSLSVGPNEGVTAFYLTEIMHPVYGRIFFEYETIPGEINIDTQRLKKMRQLYYTDGMGENVLCAGADGPSPACTNLPDVSTRFFTTSVVTKINGAKFLKRIYNSSTPEVIHFDSESVSSPNFKRRLNSISVEKDSLSTDLYKTVHFDYSGQSDARFFLAKVTFDKDAADAPNTSDGRRNQVFKFDYAGSLPVRFSFSQDYLGYYNGKNNATSIPKSNFFDPTDSYNLADRKPDFSYAQSGSLTDIYYPTGGRTHFDYCAKKGKDKIYTSQHLHAYRNIAIYTNPDQLTDAVPPIPEIGQTPEIISVNEEQDVEIHVQMTINGFMPIFQRDFATLRVITQSGTTTTSVDIPIEFYAYENSNQVTTAYSTTVNRIFIRQLSPGKTYRFELIVHDDTLTNNPHPLEAKASFKYWSDFEIVDDCGVYLMRQTDYAADGQPENIKRYYYAPIDNLTPSVESLPWVGEGLYVKTDLELYNYICAPTECYSATPLMEYFGVYRYLNSDVVNTATTPNIATFPVVSISYGGDDFENGGIERTFGYTPDYGEVLIDVTAANNVYTYYRLIMESSMPINISNPNPTNGRLLKEKTYRKMPAGLQKVAETTNTYTNSTNARVLNVVSKKMFEVITIAPNTTIGNTISNYSVGYYLQEALTSQMTSRQNSTYIDPVPLTATDESSYRKITVTEDYEYASFTGQPTKITKNTSDNGVTVETRNYYVDTGLDSVLINPVIPNDAYYGQMKEKNIVSAPIETRVYKNSNLLSRQRTLYDQIITNQGQAYVPKLIQTAKAGEALEDRVEITVYDTKGNPLQVQQPSGAIVRYQYNARNQVTLKIENFPIGGWAPSNSYAADTQGTETTGCEAQQAYPNAMVTRYYYKSNGELWRITDPKCQNTTFKYNSLHQLIEVRDHKEKITKTFDQNFDRY</sequence>
<evidence type="ECO:0008006" key="4">
    <source>
        <dbReference type="Google" id="ProtNLM"/>
    </source>
</evidence>
<keyword evidence="3" id="KW-1185">Reference proteome</keyword>
<keyword evidence="1" id="KW-0732">Signal</keyword>
<gene>
    <name evidence="2" type="ORF">HZF10_13325</name>
</gene>
<evidence type="ECO:0000313" key="2">
    <source>
        <dbReference type="EMBL" id="NYA71904.1"/>
    </source>
</evidence>
<accession>A0A7Y8Y3F1</accession>
<feature type="chain" id="PRO_5030733945" description="YD repeat-containing protein" evidence="1">
    <location>
        <begin position="19"/>
        <end position="1145"/>
    </location>
</feature>
<dbReference type="RefSeq" id="WP_176006716.1">
    <property type="nucleotide sequence ID" value="NZ_JABWMI010000015.1"/>
</dbReference>
<proteinExistence type="predicted"/>
<feature type="signal peptide" evidence="1">
    <location>
        <begin position="1"/>
        <end position="18"/>
    </location>
</feature>
<evidence type="ECO:0000313" key="3">
    <source>
        <dbReference type="Proteomes" id="UP000535020"/>
    </source>
</evidence>
<dbReference type="Proteomes" id="UP000535020">
    <property type="component" value="Unassembled WGS sequence"/>
</dbReference>
<comment type="caution">
    <text evidence="2">The sequence shown here is derived from an EMBL/GenBank/DDBJ whole genome shotgun (WGS) entry which is preliminary data.</text>
</comment>
<evidence type="ECO:0000256" key="1">
    <source>
        <dbReference type="SAM" id="SignalP"/>
    </source>
</evidence>
<dbReference type="AlphaFoldDB" id="A0A7Y8Y3F1"/>
<dbReference type="EMBL" id="JACBJI010000006">
    <property type="protein sequence ID" value="NYA71904.1"/>
    <property type="molecule type" value="Genomic_DNA"/>
</dbReference>
<name>A0A7Y8Y3F1_9FLAO</name>
<organism evidence="2 3">
    <name type="scientific">Flavobacterium agri</name>
    <dbReference type="NCBI Taxonomy" id="2743471"/>
    <lineage>
        <taxon>Bacteria</taxon>
        <taxon>Pseudomonadati</taxon>
        <taxon>Bacteroidota</taxon>
        <taxon>Flavobacteriia</taxon>
        <taxon>Flavobacteriales</taxon>
        <taxon>Flavobacteriaceae</taxon>
        <taxon>Flavobacterium</taxon>
    </lineage>
</organism>
<reference evidence="2 3" key="1">
    <citation type="submission" date="2020-07" db="EMBL/GenBank/DDBJ databases">
        <authorList>
            <person name="Sun Q."/>
        </authorList>
    </citation>
    <scope>NUCLEOTIDE SEQUENCE [LARGE SCALE GENOMIC DNA]</scope>
    <source>
        <strain evidence="2 3">MAH-1</strain>
    </source>
</reference>
<dbReference type="Gene3D" id="2.180.10.10">
    <property type="entry name" value="RHS repeat-associated core"/>
    <property type="match status" value="1"/>
</dbReference>
<protein>
    <recommendedName>
        <fullName evidence="4">YD repeat-containing protein</fullName>
    </recommendedName>
</protein>